<protein>
    <submittedName>
        <fullName evidence="7">Pyridine nucleotide-disulfide oxidoreductase</fullName>
    </submittedName>
</protein>
<evidence type="ECO:0000313" key="7">
    <source>
        <dbReference type="EMBL" id="GHE18945.1"/>
    </source>
</evidence>
<dbReference type="EMBL" id="BNAD01000015">
    <property type="protein sequence ID" value="GHE18945.1"/>
    <property type="molecule type" value="Genomic_DNA"/>
</dbReference>
<evidence type="ECO:0000259" key="5">
    <source>
        <dbReference type="Pfam" id="PF02852"/>
    </source>
</evidence>
<dbReference type="SUPFAM" id="SSF55424">
    <property type="entry name" value="FAD/NAD-linked reductases, dimerisation (C-terminal) domain"/>
    <property type="match status" value="1"/>
</dbReference>
<keyword evidence="3" id="KW-0285">Flavoprotein</keyword>
<dbReference type="InterPro" id="IPR036188">
    <property type="entry name" value="FAD/NAD-bd_sf"/>
</dbReference>
<dbReference type="InterPro" id="IPR001100">
    <property type="entry name" value="Pyr_nuc-diS_OxRdtase"/>
</dbReference>
<evidence type="ECO:0000313" key="8">
    <source>
        <dbReference type="Proteomes" id="UP000597341"/>
    </source>
</evidence>
<dbReference type="PIRSF" id="PIRSF000350">
    <property type="entry name" value="Mercury_reductase_MerA"/>
    <property type="match status" value="1"/>
</dbReference>
<accession>A0ABQ3HSZ7</accession>
<dbReference type="Gene3D" id="3.30.390.30">
    <property type="match status" value="1"/>
</dbReference>
<dbReference type="Proteomes" id="UP000597341">
    <property type="component" value="Unassembled WGS sequence"/>
</dbReference>
<proteinExistence type="inferred from homology"/>
<sequence>MTEQVDVVVIGLGVGGEEVAGKLAEAGLSVVGVEAGLVGGECPYWGCVPTKMMIRASGIIGETRRAAAIAGEASIRPDWSLVSQRIRAEATDSWNDKVAVDRFEGKGGRFVRGRARITGRGQVAIEDQVFSARGGIVVATGTVPAVPPISGLAGTPYWTNREAVATEQPPQSLVVLGGGAIGLELAQVFARFGTEVTVVEAARHLLPAEEPEAGETVRTVLADEGVAIHVGATATGVSHDAAGFAVTLDDGTTLIAERLLVATGRRPELHGLGLEEYGVDVDAPVLDVDERLRAAEGLWAIGDVTGHGAFTHVAMYQAGIAVRDILGQDGPAASYHAVPRVTFTDPEVGSVGLTEAQARDAGLTVRVGSSQTSSSARGWIHKSGNEGLVKLIEDTGRGVLVGATAVGPHGGEVLGALAVAVHARVPVRELRQMIYAYPTFHRGIEDALRDLQGPDV</sequence>
<dbReference type="InterPro" id="IPR016156">
    <property type="entry name" value="FAD/NAD-linked_Rdtase_dimer_sf"/>
</dbReference>
<keyword evidence="4" id="KW-0274">FAD</keyword>
<keyword evidence="8" id="KW-1185">Reference proteome</keyword>
<evidence type="ECO:0000256" key="3">
    <source>
        <dbReference type="ARBA" id="ARBA00022630"/>
    </source>
</evidence>
<feature type="domain" description="FAD/NAD(P)-binding" evidence="6">
    <location>
        <begin position="6"/>
        <end position="318"/>
    </location>
</feature>
<organism evidence="7 8">
    <name type="scientific">Nocardioides flavus</name>
    <name type="common">ex Wang et al. 2016</name>
    <dbReference type="NCBI Taxonomy" id="2058780"/>
    <lineage>
        <taxon>Bacteria</taxon>
        <taxon>Bacillati</taxon>
        <taxon>Actinomycetota</taxon>
        <taxon>Actinomycetes</taxon>
        <taxon>Propionibacteriales</taxon>
        <taxon>Nocardioidaceae</taxon>
        <taxon>Nocardioides</taxon>
    </lineage>
</organism>
<dbReference type="InterPro" id="IPR004099">
    <property type="entry name" value="Pyr_nucl-diS_OxRdtase_dimer"/>
</dbReference>
<dbReference type="RefSeq" id="WP_191280829.1">
    <property type="nucleotide sequence ID" value="NZ_BNAD01000015.1"/>
</dbReference>
<evidence type="ECO:0000256" key="1">
    <source>
        <dbReference type="ARBA" id="ARBA00001974"/>
    </source>
</evidence>
<dbReference type="Pfam" id="PF07992">
    <property type="entry name" value="Pyr_redox_2"/>
    <property type="match status" value="1"/>
</dbReference>
<name>A0ABQ3HSZ7_9ACTN</name>
<gene>
    <name evidence="7" type="ORF">GCM10011376_35550</name>
</gene>
<dbReference type="SUPFAM" id="SSF51905">
    <property type="entry name" value="FAD/NAD(P)-binding domain"/>
    <property type="match status" value="1"/>
</dbReference>
<feature type="domain" description="Pyridine nucleotide-disulphide oxidoreductase dimerisation" evidence="5">
    <location>
        <begin position="338"/>
        <end position="446"/>
    </location>
</feature>
<dbReference type="Gene3D" id="3.50.50.60">
    <property type="entry name" value="FAD/NAD(P)-binding domain"/>
    <property type="match status" value="2"/>
</dbReference>
<dbReference type="PRINTS" id="PR00411">
    <property type="entry name" value="PNDRDTASEI"/>
</dbReference>
<dbReference type="PANTHER" id="PTHR43014:SF2">
    <property type="entry name" value="MERCURIC REDUCTASE"/>
    <property type="match status" value="1"/>
</dbReference>
<dbReference type="PRINTS" id="PR00368">
    <property type="entry name" value="FADPNR"/>
</dbReference>
<evidence type="ECO:0000259" key="6">
    <source>
        <dbReference type="Pfam" id="PF07992"/>
    </source>
</evidence>
<dbReference type="InterPro" id="IPR023753">
    <property type="entry name" value="FAD/NAD-binding_dom"/>
</dbReference>
<comment type="caution">
    <text evidence="7">The sequence shown here is derived from an EMBL/GenBank/DDBJ whole genome shotgun (WGS) entry which is preliminary data.</text>
</comment>
<dbReference type="Pfam" id="PF02852">
    <property type="entry name" value="Pyr_redox_dim"/>
    <property type="match status" value="1"/>
</dbReference>
<comment type="cofactor">
    <cofactor evidence="1">
        <name>FAD</name>
        <dbReference type="ChEBI" id="CHEBI:57692"/>
    </cofactor>
</comment>
<evidence type="ECO:0000256" key="2">
    <source>
        <dbReference type="ARBA" id="ARBA00007532"/>
    </source>
</evidence>
<dbReference type="PANTHER" id="PTHR43014">
    <property type="entry name" value="MERCURIC REDUCTASE"/>
    <property type="match status" value="1"/>
</dbReference>
<evidence type="ECO:0000256" key="4">
    <source>
        <dbReference type="ARBA" id="ARBA00022827"/>
    </source>
</evidence>
<comment type="similarity">
    <text evidence="2">Belongs to the class-I pyridine nucleotide-disulfide oxidoreductase family.</text>
</comment>
<reference evidence="8" key="1">
    <citation type="journal article" date="2019" name="Int. J. Syst. Evol. Microbiol.">
        <title>The Global Catalogue of Microorganisms (GCM) 10K type strain sequencing project: providing services to taxonomists for standard genome sequencing and annotation.</title>
        <authorList>
            <consortium name="The Broad Institute Genomics Platform"/>
            <consortium name="The Broad Institute Genome Sequencing Center for Infectious Disease"/>
            <person name="Wu L."/>
            <person name="Ma J."/>
        </authorList>
    </citation>
    <scope>NUCLEOTIDE SEQUENCE [LARGE SCALE GENOMIC DNA]</scope>
    <source>
        <strain evidence="8">CGMCC 1.12791</strain>
    </source>
</reference>